<name>A0ACC3D061_9PEZI</name>
<keyword evidence="1" id="KW-0808">Transferase</keyword>
<reference evidence="1" key="1">
    <citation type="submission" date="2024-09" db="EMBL/GenBank/DDBJ databases">
        <title>Black Yeasts Isolated from many extreme environments.</title>
        <authorList>
            <person name="Coleine C."/>
            <person name="Stajich J.E."/>
            <person name="Selbmann L."/>
        </authorList>
    </citation>
    <scope>NUCLEOTIDE SEQUENCE</scope>
    <source>
        <strain evidence="1">CCFEE 5737</strain>
    </source>
</reference>
<accession>A0ACC3D061</accession>
<keyword evidence="2" id="KW-1185">Reference proteome</keyword>
<dbReference type="Proteomes" id="UP001186974">
    <property type="component" value="Unassembled WGS sequence"/>
</dbReference>
<dbReference type="EMBL" id="JAWDJW010009112">
    <property type="protein sequence ID" value="KAK3059787.1"/>
    <property type="molecule type" value="Genomic_DNA"/>
</dbReference>
<sequence>MLAQTFAFVTFNKVCTSQYFLWYIVFLPFYLPSSSLLAKPTLGITAGTLWVIGQALWLQQGYQLEFLGRPTFVPGLWASGVLFFLVNSWILGIIISDVGRKGIGAARRAEDSKKSE</sequence>
<proteinExistence type="predicted"/>
<keyword evidence="1" id="KW-0328">Glycosyltransferase</keyword>
<comment type="caution">
    <text evidence="1">The sequence shown here is derived from an EMBL/GenBank/DDBJ whole genome shotgun (WGS) entry which is preliminary data.</text>
</comment>
<protein>
    <submittedName>
        <fullName evidence="1">GPI mannosyltransferase 1</fullName>
    </submittedName>
</protein>
<gene>
    <name evidence="1" type="primary">GPI14_1</name>
    <name evidence="1" type="ORF">LTS18_010064</name>
</gene>
<organism evidence="1 2">
    <name type="scientific">Coniosporium uncinatum</name>
    <dbReference type="NCBI Taxonomy" id="93489"/>
    <lineage>
        <taxon>Eukaryota</taxon>
        <taxon>Fungi</taxon>
        <taxon>Dikarya</taxon>
        <taxon>Ascomycota</taxon>
        <taxon>Pezizomycotina</taxon>
        <taxon>Dothideomycetes</taxon>
        <taxon>Dothideomycetes incertae sedis</taxon>
        <taxon>Coniosporium</taxon>
    </lineage>
</organism>
<evidence type="ECO:0000313" key="2">
    <source>
        <dbReference type="Proteomes" id="UP001186974"/>
    </source>
</evidence>
<evidence type="ECO:0000313" key="1">
    <source>
        <dbReference type="EMBL" id="KAK3059787.1"/>
    </source>
</evidence>